<dbReference type="EMBL" id="BMJQ01000005">
    <property type="protein sequence ID" value="GGF17618.1"/>
    <property type="molecule type" value="Genomic_DNA"/>
</dbReference>
<dbReference type="Pfam" id="PF13467">
    <property type="entry name" value="RHH_4"/>
    <property type="match status" value="1"/>
</dbReference>
<organism evidence="2 3">
    <name type="scientific">Aliidongia dinghuensis</name>
    <dbReference type="NCBI Taxonomy" id="1867774"/>
    <lineage>
        <taxon>Bacteria</taxon>
        <taxon>Pseudomonadati</taxon>
        <taxon>Pseudomonadota</taxon>
        <taxon>Alphaproteobacteria</taxon>
        <taxon>Rhodospirillales</taxon>
        <taxon>Dongiaceae</taxon>
        <taxon>Aliidongia</taxon>
    </lineage>
</organism>
<dbReference type="AlphaFoldDB" id="A0A8J2YTI4"/>
<dbReference type="InterPro" id="IPR027373">
    <property type="entry name" value="RHH_dom"/>
</dbReference>
<sequence length="88" mass="9485">MTRPTPIPDAGEANGAQAMRKRSVVIAGHRTSVSLETAFWAGLKEIAEQRGLSVNRLVETIDAARGTNLSSAIRVFVLQCYKGETAKN</sequence>
<comment type="caution">
    <text evidence="2">The sequence shown here is derived from an EMBL/GenBank/DDBJ whole genome shotgun (WGS) entry which is preliminary data.</text>
</comment>
<keyword evidence="3" id="KW-1185">Reference proteome</keyword>
<reference evidence="2" key="1">
    <citation type="journal article" date="2014" name="Int. J. Syst. Evol. Microbiol.">
        <title>Complete genome sequence of Corynebacterium casei LMG S-19264T (=DSM 44701T), isolated from a smear-ripened cheese.</title>
        <authorList>
            <consortium name="US DOE Joint Genome Institute (JGI-PGF)"/>
            <person name="Walter F."/>
            <person name="Albersmeier A."/>
            <person name="Kalinowski J."/>
            <person name="Ruckert C."/>
        </authorList>
    </citation>
    <scope>NUCLEOTIDE SEQUENCE</scope>
    <source>
        <strain evidence="2">CGMCC 1.15725</strain>
    </source>
</reference>
<accession>A0A8J2YTI4</accession>
<feature type="domain" description="Ribbon-helix-helix" evidence="1">
    <location>
        <begin position="20"/>
        <end position="79"/>
    </location>
</feature>
<dbReference type="Gene3D" id="1.10.3990.20">
    <property type="entry name" value="protein bp1543"/>
    <property type="match status" value="1"/>
</dbReference>
<reference evidence="2" key="2">
    <citation type="submission" date="2020-09" db="EMBL/GenBank/DDBJ databases">
        <authorList>
            <person name="Sun Q."/>
            <person name="Zhou Y."/>
        </authorList>
    </citation>
    <scope>NUCLEOTIDE SEQUENCE</scope>
    <source>
        <strain evidence="2">CGMCC 1.15725</strain>
    </source>
</reference>
<dbReference type="Proteomes" id="UP000646365">
    <property type="component" value="Unassembled WGS sequence"/>
</dbReference>
<protein>
    <recommendedName>
        <fullName evidence="1">Ribbon-helix-helix domain-containing protein</fullName>
    </recommendedName>
</protein>
<proteinExistence type="predicted"/>
<dbReference type="InterPro" id="IPR038268">
    <property type="entry name" value="RHH_sf"/>
</dbReference>
<name>A0A8J2YTI4_9PROT</name>
<evidence type="ECO:0000259" key="1">
    <source>
        <dbReference type="Pfam" id="PF13467"/>
    </source>
</evidence>
<evidence type="ECO:0000313" key="2">
    <source>
        <dbReference type="EMBL" id="GGF17618.1"/>
    </source>
</evidence>
<gene>
    <name evidence="2" type="ORF">GCM10011611_24350</name>
</gene>
<evidence type="ECO:0000313" key="3">
    <source>
        <dbReference type="Proteomes" id="UP000646365"/>
    </source>
</evidence>